<evidence type="ECO:0000256" key="1">
    <source>
        <dbReference type="SAM" id="MobiDB-lite"/>
    </source>
</evidence>
<sequence>MNEPKRIKTQRQKFEEAARALETDDSEEKFDRALKKIAKSPPPKEGKVNDTDQ</sequence>
<protein>
    <submittedName>
        <fullName evidence="2">Uncharacterized protein</fullName>
    </submittedName>
</protein>
<dbReference type="EMBL" id="JAGWCR010000007">
    <property type="protein sequence ID" value="MBS3649681.1"/>
    <property type="molecule type" value="Genomic_DNA"/>
</dbReference>
<name>A0A942DY22_9HYPH</name>
<feature type="compositionally biased region" description="Basic and acidic residues" evidence="1">
    <location>
        <begin position="1"/>
        <end position="22"/>
    </location>
</feature>
<dbReference type="AlphaFoldDB" id="A0A942DY22"/>
<evidence type="ECO:0000313" key="3">
    <source>
        <dbReference type="Proteomes" id="UP000680348"/>
    </source>
</evidence>
<organism evidence="2 3">
    <name type="scientific">Pseudaminobacter soli</name>
    <name type="common">ex Zhang et al. 2022</name>
    <dbReference type="NCBI Taxonomy" id="2831468"/>
    <lineage>
        <taxon>Bacteria</taxon>
        <taxon>Pseudomonadati</taxon>
        <taxon>Pseudomonadota</taxon>
        <taxon>Alphaproteobacteria</taxon>
        <taxon>Hyphomicrobiales</taxon>
        <taxon>Phyllobacteriaceae</taxon>
        <taxon>Pseudaminobacter</taxon>
    </lineage>
</organism>
<feature type="region of interest" description="Disordered" evidence="1">
    <location>
        <begin position="1"/>
        <end position="29"/>
    </location>
</feature>
<evidence type="ECO:0000313" key="2">
    <source>
        <dbReference type="EMBL" id="MBS3649681.1"/>
    </source>
</evidence>
<keyword evidence="3" id="KW-1185">Reference proteome</keyword>
<comment type="caution">
    <text evidence="2">The sequence shown here is derived from an EMBL/GenBank/DDBJ whole genome shotgun (WGS) entry which is preliminary data.</text>
</comment>
<gene>
    <name evidence="2" type="ORF">KEU06_13795</name>
</gene>
<dbReference type="Proteomes" id="UP000680348">
    <property type="component" value="Unassembled WGS sequence"/>
</dbReference>
<proteinExistence type="predicted"/>
<reference evidence="2" key="1">
    <citation type="submission" date="2021-04" db="EMBL/GenBank/DDBJ databases">
        <title>Pseudaminobacter soli sp. nov., isolated from paddy soil contaminated by heavy metals.</title>
        <authorList>
            <person name="Zhang K."/>
        </authorList>
    </citation>
    <scope>NUCLEOTIDE SEQUENCE</scope>
    <source>
        <strain evidence="2">19-2017</strain>
    </source>
</reference>
<dbReference type="RefSeq" id="WP_188255252.1">
    <property type="nucleotide sequence ID" value="NZ_JABVCF010000007.1"/>
</dbReference>
<accession>A0A942DY22</accession>